<dbReference type="NCBIfam" id="NF005748">
    <property type="entry name" value="PRK07572.1"/>
    <property type="match status" value="1"/>
</dbReference>
<sequence>MVDILVKGGTLPDGTQADIAITGDRIVDVAPGIAAKAGEVIDATGDLVSPPFVDPHFHMDATLSYGIPRINASGTLLEGIALWGELKHETTIDAMIDRALRYCDWAVSMGLLAIRSHVDTCDDSLKGVQAMLQLRETVKPYLDLQLVAFPQDGLYRDPTARENTLRALDMGLDVVGGIPHFERTMADGAASVRDLCEIAADRGLPVDMHCDESDDPMSRHIETLAAETVRCGLQGRVAGSHLTSMHSMDNYYVSKLLALVAEAGISAIPNPLINIMLQGRHDTYPKRRGLTRVREMQALGIPVGWGQDCVRDPWYSLGTADMLDVAFMGLHVAQMSAPEEMARCFEMVTETNAAIIGLPDYGLRKGALASLVVLDAADPIEAVRLRPDRLCVISKGRVVSRKARNDAALTLPGRPATVHRRH</sequence>
<dbReference type="GO" id="GO:0035888">
    <property type="term" value="F:isoguanine deaminase activity"/>
    <property type="evidence" value="ECO:0007669"/>
    <property type="project" value="TreeGrafter"/>
</dbReference>
<dbReference type="Proteomes" id="UP000006833">
    <property type="component" value="Chromosome"/>
</dbReference>
<dbReference type="HOGENOM" id="CLU_031758_0_1_5"/>
<keyword evidence="5" id="KW-1185">Reference proteome</keyword>
<dbReference type="Gene3D" id="3.20.20.140">
    <property type="entry name" value="Metal-dependent hydrolases"/>
    <property type="match status" value="1"/>
</dbReference>
<dbReference type="KEGG" id="dsh:Dshi_1943"/>
<organism evidence="4 5">
    <name type="scientific">Dinoroseobacter shibae (strain DSM 16493 / NCIMB 14021 / DFL 12)</name>
    <dbReference type="NCBI Taxonomy" id="398580"/>
    <lineage>
        <taxon>Bacteria</taxon>
        <taxon>Pseudomonadati</taxon>
        <taxon>Pseudomonadota</taxon>
        <taxon>Alphaproteobacteria</taxon>
        <taxon>Rhodobacterales</taxon>
        <taxon>Roseobacteraceae</taxon>
        <taxon>Dinoroseobacter</taxon>
    </lineage>
</organism>
<dbReference type="InterPro" id="IPR052349">
    <property type="entry name" value="Metallo-hydrolase_Enzymes"/>
</dbReference>
<dbReference type="PANTHER" id="PTHR32027">
    <property type="entry name" value="CYTOSINE DEAMINASE"/>
    <property type="match status" value="1"/>
</dbReference>
<dbReference type="FunFam" id="3.20.20.140:FF:000019">
    <property type="entry name" value="Cytosine deaminase"/>
    <property type="match status" value="1"/>
</dbReference>
<dbReference type="EMBL" id="CP000830">
    <property type="protein sequence ID" value="ABV93684.1"/>
    <property type="molecule type" value="Genomic_DNA"/>
</dbReference>
<dbReference type="OrthoDB" id="9815027at2"/>
<protein>
    <submittedName>
        <fullName evidence="4">Cytosine deaminase</fullName>
        <ecNumber evidence="4">3.5.4.1</ecNumber>
    </submittedName>
</protein>
<dbReference type="STRING" id="398580.Dshi_1943"/>
<evidence type="ECO:0000313" key="5">
    <source>
        <dbReference type="Proteomes" id="UP000006833"/>
    </source>
</evidence>
<dbReference type="InterPro" id="IPR032466">
    <property type="entry name" value="Metal_Hydrolase"/>
</dbReference>
<dbReference type="InterPro" id="IPR011059">
    <property type="entry name" value="Metal-dep_hydrolase_composite"/>
</dbReference>
<keyword evidence="2 4" id="KW-0378">Hydrolase</keyword>
<name>A8LP02_DINSH</name>
<dbReference type="Pfam" id="PF07969">
    <property type="entry name" value="Amidohydro_3"/>
    <property type="match status" value="1"/>
</dbReference>
<dbReference type="Gene3D" id="2.30.40.10">
    <property type="entry name" value="Urease, subunit C, domain 1"/>
    <property type="match status" value="1"/>
</dbReference>
<dbReference type="RefSeq" id="WP_012178613.1">
    <property type="nucleotide sequence ID" value="NC_009952.1"/>
</dbReference>
<dbReference type="SUPFAM" id="SSF51556">
    <property type="entry name" value="Metallo-dependent hydrolases"/>
    <property type="match status" value="1"/>
</dbReference>
<dbReference type="AlphaFoldDB" id="A8LP02"/>
<dbReference type="SUPFAM" id="SSF51338">
    <property type="entry name" value="Composite domain of metallo-dependent hydrolases"/>
    <property type="match status" value="1"/>
</dbReference>
<dbReference type="CDD" id="cd01293">
    <property type="entry name" value="Bact_CD"/>
    <property type="match status" value="1"/>
</dbReference>
<dbReference type="GO" id="GO:0046872">
    <property type="term" value="F:metal ion binding"/>
    <property type="evidence" value="ECO:0007669"/>
    <property type="project" value="UniProtKB-KW"/>
</dbReference>
<dbReference type="eggNOG" id="COG0402">
    <property type="taxonomic scope" value="Bacteria"/>
</dbReference>
<dbReference type="PANTHER" id="PTHR32027:SF0">
    <property type="entry name" value="CYTOSINE DEAMINASE"/>
    <property type="match status" value="1"/>
</dbReference>
<reference evidence="5" key="1">
    <citation type="journal article" date="2010" name="ISME J.">
        <title>The complete genome sequence of the algal symbiont Dinoroseobacter shibae: a hitchhiker's guide to life in the sea.</title>
        <authorList>
            <person name="Wagner-Dobler I."/>
            <person name="Ballhausen B."/>
            <person name="Berger M."/>
            <person name="Brinkhoff T."/>
            <person name="Buchholz I."/>
            <person name="Bunk B."/>
            <person name="Cypionka H."/>
            <person name="Daniel R."/>
            <person name="Drepper T."/>
            <person name="Gerdts G."/>
            <person name="Hahnke S."/>
            <person name="Han C."/>
            <person name="Jahn D."/>
            <person name="Kalhoefer D."/>
            <person name="Kiss H."/>
            <person name="Klenk H.P."/>
            <person name="Kyrpides N."/>
            <person name="Liebl W."/>
            <person name="Liesegang H."/>
            <person name="Meincke L."/>
            <person name="Pati A."/>
            <person name="Petersen J."/>
            <person name="Piekarski T."/>
            <person name="Pommerenke C."/>
            <person name="Pradella S."/>
            <person name="Pukall R."/>
            <person name="Rabus R."/>
            <person name="Stackebrandt E."/>
            <person name="Thole S."/>
            <person name="Thompson L."/>
            <person name="Tielen P."/>
            <person name="Tomasch J."/>
            <person name="von Jan M."/>
            <person name="Wanphrut N."/>
            <person name="Wichels A."/>
            <person name="Zech H."/>
            <person name="Simon M."/>
        </authorList>
    </citation>
    <scope>NUCLEOTIDE SEQUENCE [LARGE SCALE GENOMIC DNA]</scope>
    <source>
        <strain evidence="5">DSM 16493 / NCIMB 14021 / DFL 12</strain>
    </source>
</reference>
<dbReference type="GO" id="GO:0004131">
    <property type="term" value="F:cytosine deaminase activity"/>
    <property type="evidence" value="ECO:0007669"/>
    <property type="project" value="UniProtKB-EC"/>
</dbReference>
<evidence type="ECO:0000259" key="3">
    <source>
        <dbReference type="Pfam" id="PF07969"/>
    </source>
</evidence>
<gene>
    <name evidence="4" type="primary">codA</name>
    <name evidence="4" type="ordered locus">Dshi_1943</name>
</gene>
<dbReference type="GO" id="GO:0006209">
    <property type="term" value="P:cytosine catabolic process"/>
    <property type="evidence" value="ECO:0007669"/>
    <property type="project" value="TreeGrafter"/>
</dbReference>
<dbReference type="InterPro" id="IPR013108">
    <property type="entry name" value="Amidohydro_3"/>
</dbReference>
<evidence type="ECO:0000256" key="1">
    <source>
        <dbReference type="ARBA" id="ARBA00022723"/>
    </source>
</evidence>
<keyword evidence="1" id="KW-0479">Metal-binding</keyword>
<evidence type="ECO:0000256" key="2">
    <source>
        <dbReference type="ARBA" id="ARBA00022801"/>
    </source>
</evidence>
<evidence type="ECO:0000313" key="4">
    <source>
        <dbReference type="EMBL" id="ABV93684.1"/>
    </source>
</evidence>
<dbReference type="EC" id="3.5.4.1" evidence="4"/>
<proteinExistence type="predicted"/>
<accession>A8LP02</accession>
<feature type="domain" description="Amidohydrolase 3" evidence="3">
    <location>
        <begin position="39"/>
        <end position="399"/>
    </location>
</feature>